<gene>
    <name evidence="2" type="ORF">GX50_06118</name>
</gene>
<feature type="compositionally biased region" description="Basic residues" evidence="1">
    <location>
        <begin position="37"/>
        <end position="47"/>
    </location>
</feature>
<evidence type="ECO:0000256" key="1">
    <source>
        <dbReference type="SAM" id="MobiDB-lite"/>
    </source>
</evidence>
<proteinExistence type="predicted"/>
<evidence type="ECO:0000313" key="2">
    <source>
        <dbReference type="EMBL" id="PGH31098.1"/>
    </source>
</evidence>
<organism evidence="2 3">
    <name type="scientific">[Emmonsia] crescens</name>
    <dbReference type="NCBI Taxonomy" id="73230"/>
    <lineage>
        <taxon>Eukaryota</taxon>
        <taxon>Fungi</taxon>
        <taxon>Dikarya</taxon>
        <taxon>Ascomycota</taxon>
        <taxon>Pezizomycotina</taxon>
        <taxon>Eurotiomycetes</taxon>
        <taxon>Eurotiomycetidae</taxon>
        <taxon>Onygenales</taxon>
        <taxon>Ajellomycetaceae</taxon>
        <taxon>Emergomyces</taxon>
    </lineage>
</organism>
<protein>
    <submittedName>
        <fullName evidence="2">Uncharacterized protein</fullName>
    </submittedName>
</protein>
<feature type="region of interest" description="Disordered" evidence="1">
    <location>
        <begin position="31"/>
        <end position="50"/>
    </location>
</feature>
<comment type="caution">
    <text evidence="2">The sequence shown here is derived from an EMBL/GenBank/DDBJ whole genome shotgun (WGS) entry which is preliminary data.</text>
</comment>
<reference evidence="2 3" key="1">
    <citation type="submission" date="2017-10" db="EMBL/GenBank/DDBJ databases">
        <title>Comparative genomics in systemic dimorphic fungi from Ajellomycetaceae.</title>
        <authorList>
            <person name="Munoz J.F."/>
            <person name="Mcewen J.G."/>
            <person name="Clay O.K."/>
            <person name="Cuomo C.A."/>
        </authorList>
    </citation>
    <scope>NUCLEOTIDE SEQUENCE [LARGE SCALE GENOMIC DNA]</scope>
    <source>
        <strain evidence="2 3">UAMH4076</strain>
    </source>
</reference>
<accession>A0A2B7ZD61</accession>
<sequence>MTGPLFANTSKTIGFAPSQQGCFTIELADPTRTQAQSRRRGIHRTTGHYREDISPVLKAPAQE</sequence>
<evidence type="ECO:0000313" key="3">
    <source>
        <dbReference type="Proteomes" id="UP000226031"/>
    </source>
</evidence>
<dbReference type="AlphaFoldDB" id="A0A2B7ZD61"/>
<name>A0A2B7ZD61_9EURO</name>
<keyword evidence="3" id="KW-1185">Reference proteome</keyword>
<dbReference type="EMBL" id="PDND01000141">
    <property type="protein sequence ID" value="PGH31098.1"/>
    <property type="molecule type" value="Genomic_DNA"/>
</dbReference>
<dbReference type="Proteomes" id="UP000226031">
    <property type="component" value="Unassembled WGS sequence"/>
</dbReference>